<dbReference type="Gene3D" id="1.20.1390.10">
    <property type="entry name" value="PWI domain"/>
    <property type="match status" value="1"/>
</dbReference>
<reference evidence="4" key="1">
    <citation type="submission" date="2018-02" db="EMBL/GenBank/DDBJ databases">
        <title>Rhizophora mucronata_Transcriptome.</title>
        <authorList>
            <person name="Meera S.P."/>
            <person name="Sreeshan A."/>
            <person name="Augustine A."/>
        </authorList>
    </citation>
    <scope>NUCLEOTIDE SEQUENCE</scope>
    <source>
        <tissue evidence="4">Leaf</tissue>
    </source>
</reference>
<evidence type="ECO:0000259" key="3">
    <source>
        <dbReference type="PROSITE" id="PS51025"/>
    </source>
</evidence>
<feature type="domain" description="PWI" evidence="3">
    <location>
        <begin position="27"/>
        <end position="125"/>
    </location>
</feature>
<dbReference type="GO" id="GO:0003723">
    <property type="term" value="F:RNA binding"/>
    <property type="evidence" value="ECO:0007669"/>
    <property type="project" value="TreeGrafter"/>
</dbReference>
<dbReference type="SMART" id="SM00311">
    <property type="entry name" value="PWI"/>
    <property type="match status" value="1"/>
</dbReference>
<evidence type="ECO:0000313" key="4">
    <source>
        <dbReference type="EMBL" id="MBX20751.1"/>
    </source>
</evidence>
<organism evidence="4">
    <name type="scientific">Rhizophora mucronata</name>
    <name type="common">Asiatic mangrove</name>
    <dbReference type="NCBI Taxonomy" id="61149"/>
    <lineage>
        <taxon>Eukaryota</taxon>
        <taxon>Viridiplantae</taxon>
        <taxon>Streptophyta</taxon>
        <taxon>Embryophyta</taxon>
        <taxon>Tracheophyta</taxon>
        <taxon>Spermatophyta</taxon>
        <taxon>Magnoliopsida</taxon>
        <taxon>eudicotyledons</taxon>
        <taxon>Gunneridae</taxon>
        <taxon>Pentapetalae</taxon>
        <taxon>rosids</taxon>
        <taxon>fabids</taxon>
        <taxon>Malpighiales</taxon>
        <taxon>Rhizophoraceae</taxon>
        <taxon>Rhizophora</taxon>
    </lineage>
</organism>
<protein>
    <recommendedName>
        <fullName evidence="3">PWI domain-containing protein</fullName>
    </recommendedName>
</protein>
<evidence type="ECO:0000256" key="2">
    <source>
        <dbReference type="SAM" id="MobiDB-lite"/>
    </source>
</evidence>
<feature type="compositionally biased region" description="Basic and acidic residues" evidence="2">
    <location>
        <begin position="144"/>
        <end position="167"/>
    </location>
</feature>
<feature type="compositionally biased region" description="Low complexity" evidence="2">
    <location>
        <begin position="208"/>
        <end position="221"/>
    </location>
</feature>
<feature type="region of interest" description="Disordered" evidence="2">
    <location>
        <begin position="144"/>
        <end position="221"/>
    </location>
</feature>
<dbReference type="GO" id="GO:0006397">
    <property type="term" value="P:mRNA processing"/>
    <property type="evidence" value="ECO:0007669"/>
    <property type="project" value="UniProtKB-KW"/>
</dbReference>
<dbReference type="PROSITE" id="PS51025">
    <property type="entry name" value="PWI"/>
    <property type="match status" value="1"/>
</dbReference>
<sequence>MSGGFFRGTSADQDTRFSNKQAKLLRSQKFAPELEYLVDTRKVKMDVVRPWIANRVTELLGFEDEVLINFIFGLLDGKEVNGKEVQISLTGFMEKNTGKFMKELWSLLLSAQKNESGVPQQFLDAKAEETQKKQAEADRIMHEIQKKKEKESRELEQERSRKMDGEAKSPAVEPTSKHVLPKDSTVYSTDGEETEKNRMRGRSRHSSSESSRSPSNSRSYSGYVFCMRIVTV</sequence>
<dbReference type="EMBL" id="GGEC01040267">
    <property type="protein sequence ID" value="MBX20751.1"/>
    <property type="molecule type" value="Transcribed_RNA"/>
</dbReference>
<evidence type="ECO:0000256" key="1">
    <source>
        <dbReference type="ARBA" id="ARBA00022664"/>
    </source>
</evidence>
<dbReference type="PANTHER" id="PTHR23148:SF0">
    <property type="entry name" value="SERINE_ARGININE REPETITIVE MATRIX PROTEIN 1"/>
    <property type="match status" value="1"/>
</dbReference>
<proteinExistence type="predicted"/>
<accession>A0A2P2LS02</accession>
<dbReference type="Pfam" id="PF01480">
    <property type="entry name" value="PWI"/>
    <property type="match status" value="1"/>
</dbReference>
<dbReference type="SUPFAM" id="SSF101233">
    <property type="entry name" value="PWI domain"/>
    <property type="match status" value="1"/>
</dbReference>
<dbReference type="GO" id="GO:0048024">
    <property type="term" value="P:regulation of mRNA splicing, via spliceosome"/>
    <property type="evidence" value="ECO:0007669"/>
    <property type="project" value="TreeGrafter"/>
</dbReference>
<dbReference type="GO" id="GO:0005681">
    <property type="term" value="C:spliceosomal complex"/>
    <property type="evidence" value="ECO:0007669"/>
    <property type="project" value="TreeGrafter"/>
</dbReference>
<dbReference type="InterPro" id="IPR036483">
    <property type="entry name" value="PWI_dom_sf"/>
</dbReference>
<dbReference type="PANTHER" id="PTHR23148">
    <property type="entry name" value="SERINE/ARGININE REGULATED NUCLEAR MATRIX PROTEIN"/>
    <property type="match status" value="1"/>
</dbReference>
<dbReference type="InterPro" id="IPR002483">
    <property type="entry name" value="PWI_dom"/>
</dbReference>
<name>A0A2P2LS02_RHIMU</name>
<dbReference type="AlphaFoldDB" id="A0A2P2LS02"/>
<keyword evidence="1" id="KW-0507">mRNA processing</keyword>
<dbReference type="InterPro" id="IPR052225">
    <property type="entry name" value="Ser/Arg_repetitive_matrix"/>
</dbReference>